<dbReference type="Proteomes" id="UP001154420">
    <property type="component" value="Unassembled WGS sequence"/>
</dbReference>
<sequence length="539" mass="61152">MGLSKKTFLYSIVLATIMTAFIVGYFVLMLPSLYVDYVMKHNLESVKEIQEGYRKERSYDNLTVRNPSAAFSLEIPDEGSEIYVAGKFFQMTVKVQDEELQAMLDTFRNMLENMKYMEMADTGKSDVSEEVSQEDFLRLWKQISGKFSENNMISENAPIAVQLDRRGNQGIYREEYSKIHMLSEDSFVYEGGVSDGNYSYTTYVAMCYDKNGLFMTVLPTMTPQMGEIRPVVMESLPMIAAVMFLLVLLSSRFFSGKIVNPIIQLAGYAESARTSDGLEREEIAFESEDEIGALGNALQELYRELSGKYQELAEKNKALAEENERQEVFLRATSHQLKTPVAAALLLVEGMMNEVGKYKNVKEYLPEVKKQLLSMRKIVEDILYLNYHAENMQKETLPIEDLVQEALRDYQVQIEDKGLRVTLKGSGNVWADREMMKKIVDNLLSNAVQYTPKGESIEIEAGDEALRIRNAGVTIDKKLMPGIFEPFVSSDESRKGKGLGLYVASYYSRLSGGRLEVENMENSVQTTLSFAKAEQRDGF</sequence>
<keyword evidence="6 11" id="KW-0812">Transmembrane</keyword>
<evidence type="ECO:0000256" key="10">
    <source>
        <dbReference type="ARBA" id="ARBA00023136"/>
    </source>
</evidence>
<dbReference type="PANTHER" id="PTHR45528:SF9">
    <property type="entry name" value="SENSOR HISTIDINE KINASE YBDK"/>
    <property type="match status" value="1"/>
</dbReference>
<feature type="transmembrane region" description="Helical" evidence="11">
    <location>
        <begin position="12"/>
        <end position="35"/>
    </location>
</feature>
<evidence type="ECO:0000256" key="7">
    <source>
        <dbReference type="ARBA" id="ARBA00022777"/>
    </source>
</evidence>
<dbReference type="SMART" id="SM00387">
    <property type="entry name" value="HATPase_c"/>
    <property type="match status" value="1"/>
</dbReference>
<proteinExistence type="predicted"/>
<evidence type="ECO:0000259" key="13">
    <source>
        <dbReference type="PROSITE" id="PS50885"/>
    </source>
</evidence>
<keyword evidence="7 14" id="KW-0418">Kinase</keyword>
<evidence type="ECO:0000256" key="11">
    <source>
        <dbReference type="SAM" id="Phobius"/>
    </source>
</evidence>
<dbReference type="SMART" id="SM00388">
    <property type="entry name" value="HisKA"/>
    <property type="match status" value="1"/>
</dbReference>
<gene>
    <name evidence="14" type="ORF">D5281_08925</name>
</gene>
<dbReference type="Pfam" id="PF02518">
    <property type="entry name" value="HATPase_c"/>
    <property type="match status" value="1"/>
</dbReference>
<evidence type="ECO:0000313" key="15">
    <source>
        <dbReference type="Proteomes" id="UP001154420"/>
    </source>
</evidence>
<evidence type="ECO:0000313" key="14">
    <source>
        <dbReference type="EMBL" id="NBJ92714.1"/>
    </source>
</evidence>
<comment type="subcellular location">
    <subcellularLocation>
        <location evidence="2">Membrane</location>
        <topology evidence="2">Multi-pass membrane protein</topology>
    </subcellularLocation>
</comment>
<reference evidence="14" key="1">
    <citation type="submission" date="2018-09" db="EMBL/GenBank/DDBJ databases">
        <title>Murine metabolic-syndrome-specific gut microbial biobank.</title>
        <authorList>
            <person name="Liu C."/>
        </authorList>
    </citation>
    <scope>NUCLEOTIDE SEQUENCE</scope>
    <source>
        <strain evidence="14">D42-62</strain>
    </source>
</reference>
<evidence type="ECO:0000256" key="5">
    <source>
        <dbReference type="ARBA" id="ARBA00022679"/>
    </source>
</evidence>
<dbReference type="InterPro" id="IPR036097">
    <property type="entry name" value="HisK_dim/P_sf"/>
</dbReference>
<dbReference type="GO" id="GO:0016020">
    <property type="term" value="C:membrane"/>
    <property type="evidence" value="ECO:0007669"/>
    <property type="project" value="UniProtKB-SubCell"/>
</dbReference>
<dbReference type="GO" id="GO:0000155">
    <property type="term" value="F:phosphorelay sensor kinase activity"/>
    <property type="evidence" value="ECO:0007669"/>
    <property type="project" value="InterPro"/>
</dbReference>
<comment type="catalytic activity">
    <reaction evidence="1">
        <text>ATP + protein L-histidine = ADP + protein N-phospho-L-histidine.</text>
        <dbReference type="EC" id="2.7.13.3"/>
    </reaction>
</comment>
<dbReference type="InterPro" id="IPR003660">
    <property type="entry name" value="HAMP_dom"/>
</dbReference>
<comment type="caution">
    <text evidence="14">The sequence shown here is derived from an EMBL/GenBank/DDBJ whole genome shotgun (WGS) entry which is preliminary data.</text>
</comment>
<dbReference type="PANTHER" id="PTHR45528">
    <property type="entry name" value="SENSOR HISTIDINE KINASE CPXA"/>
    <property type="match status" value="1"/>
</dbReference>
<dbReference type="SUPFAM" id="SSF47384">
    <property type="entry name" value="Homodimeric domain of signal transducing histidine kinase"/>
    <property type="match status" value="1"/>
</dbReference>
<evidence type="ECO:0000256" key="6">
    <source>
        <dbReference type="ARBA" id="ARBA00022692"/>
    </source>
</evidence>
<dbReference type="InterPro" id="IPR050398">
    <property type="entry name" value="HssS/ArlS-like"/>
</dbReference>
<dbReference type="Gene3D" id="6.10.340.10">
    <property type="match status" value="1"/>
</dbReference>
<accession>A0A9X5BFE7</accession>
<dbReference type="InterPro" id="IPR003594">
    <property type="entry name" value="HATPase_dom"/>
</dbReference>
<dbReference type="InterPro" id="IPR036890">
    <property type="entry name" value="HATPase_C_sf"/>
</dbReference>
<keyword evidence="10 11" id="KW-0472">Membrane</keyword>
<protein>
    <recommendedName>
        <fullName evidence="3">histidine kinase</fullName>
        <ecNumber evidence="3">2.7.13.3</ecNumber>
    </recommendedName>
</protein>
<dbReference type="Gene3D" id="1.10.287.130">
    <property type="match status" value="1"/>
</dbReference>
<evidence type="ECO:0000256" key="4">
    <source>
        <dbReference type="ARBA" id="ARBA00022553"/>
    </source>
</evidence>
<dbReference type="InterPro" id="IPR005467">
    <property type="entry name" value="His_kinase_dom"/>
</dbReference>
<keyword evidence="5" id="KW-0808">Transferase</keyword>
<dbReference type="EC" id="2.7.13.3" evidence="3"/>
<feature type="domain" description="HAMP" evidence="13">
    <location>
        <begin position="256"/>
        <end position="310"/>
    </location>
</feature>
<evidence type="ECO:0000256" key="3">
    <source>
        <dbReference type="ARBA" id="ARBA00012438"/>
    </source>
</evidence>
<dbReference type="Gene3D" id="3.30.565.10">
    <property type="entry name" value="Histidine kinase-like ATPase, C-terminal domain"/>
    <property type="match status" value="1"/>
</dbReference>
<keyword evidence="8 11" id="KW-1133">Transmembrane helix</keyword>
<dbReference type="PROSITE" id="PS50109">
    <property type="entry name" value="HIS_KIN"/>
    <property type="match status" value="1"/>
</dbReference>
<evidence type="ECO:0000256" key="1">
    <source>
        <dbReference type="ARBA" id="ARBA00000085"/>
    </source>
</evidence>
<dbReference type="SUPFAM" id="SSF55874">
    <property type="entry name" value="ATPase domain of HSP90 chaperone/DNA topoisomerase II/histidine kinase"/>
    <property type="match status" value="1"/>
</dbReference>
<evidence type="ECO:0000256" key="2">
    <source>
        <dbReference type="ARBA" id="ARBA00004141"/>
    </source>
</evidence>
<evidence type="ECO:0000256" key="9">
    <source>
        <dbReference type="ARBA" id="ARBA00023012"/>
    </source>
</evidence>
<dbReference type="RefSeq" id="WP_160559801.1">
    <property type="nucleotide sequence ID" value="NZ_QZDT01000011.1"/>
</dbReference>
<dbReference type="AlphaFoldDB" id="A0A9X5BFE7"/>
<keyword evidence="4" id="KW-0597">Phosphoprotein</keyword>
<dbReference type="CDD" id="cd00082">
    <property type="entry name" value="HisKA"/>
    <property type="match status" value="1"/>
</dbReference>
<keyword evidence="9" id="KW-0902">Two-component regulatory system</keyword>
<dbReference type="Pfam" id="PF00512">
    <property type="entry name" value="HisKA"/>
    <property type="match status" value="1"/>
</dbReference>
<evidence type="ECO:0000256" key="8">
    <source>
        <dbReference type="ARBA" id="ARBA00022989"/>
    </source>
</evidence>
<feature type="domain" description="Histidine kinase" evidence="12">
    <location>
        <begin position="332"/>
        <end position="534"/>
    </location>
</feature>
<dbReference type="OrthoDB" id="9762826at2"/>
<name>A0A9X5BFE7_9FIRM</name>
<organism evidence="14 15">
    <name type="scientific">Parablautia muri</name>
    <dbReference type="NCBI Taxonomy" id="2320879"/>
    <lineage>
        <taxon>Bacteria</taxon>
        <taxon>Bacillati</taxon>
        <taxon>Bacillota</taxon>
        <taxon>Clostridia</taxon>
        <taxon>Lachnospirales</taxon>
        <taxon>Lachnospiraceae</taxon>
        <taxon>Parablautia</taxon>
    </lineage>
</organism>
<keyword evidence="15" id="KW-1185">Reference proteome</keyword>
<dbReference type="PROSITE" id="PS50885">
    <property type="entry name" value="HAMP"/>
    <property type="match status" value="1"/>
</dbReference>
<evidence type="ECO:0000259" key="12">
    <source>
        <dbReference type="PROSITE" id="PS50109"/>
    </source>
</evidence>
<dbReference type="EMBL" id="QZDT01000011">
    <property type="protein sequence ID" value="NBJ92714.1"/>
    <property type="molecule type" value="Genomic_DNA"/>
</dbReference>
<dbReference type="InterPro" id="IPR003661">
    <property type="entry name" value="HisK_dim/P_dom"/>
</dbReference>